<dbReference type="OrthoDB" id="10051938at2759"/>
<keyword evidence="2" id="KW-0378">Hydrolase</keyword>
<dbReference type="Proteomes" id="UP001165740">
    <property type="component" value="Chromosome 2"/>
</dbReference>
<name>A0A9U8E9Z6_BIOGL</name>
<dbReference type="RefSeq" id="XP_013078321.2">
    <property type="nucleotide sequence ID" value="XM_013222867.2"/>
</dbReference>
<keyword evidence="2" id="KW-0547">Nucleotide-binding</keyword>
<evidence type="ECO:0000313" key="5">
    <source>
        <dbReference type="RefSeq" id="XP_013078321.2"/>
    </source>
</evidence>
<keyword evidence="2" id="KW-0479">Metal-binding</keyword>
<dbReference type="GO" id="GO:0005634">
    <property type="term" value="C:nucleus"/>
    <property type="evidence" value="ECO:0007669"/>
    <property type="project" value="UniProtKB-SubCell"/>
</dbReference>
<gene>
    <name evidence="5" type="primary">LOC106064039</name>
</gene>
<comment type="cofactor">
    <cofactor evidence="2">
        <name>a divalent metal cation</name>
        <dbReference type="ChEBI" id="CHEBI:60240"/>
    </cofactor>
</comment>
<accession>A0A9U8E9Z6</accession>
<dbReference type="AlphaFoldDB" id="A0A9U8E9Z6"/>
<sequence>MFFVWCNAQIGSTMKRSNLQSVNHNQDCAKKLKTIHLPEEGNSFILETLSQHHDKPFPFFKEPKEIGSFSIDEKRQFQNDRRQLRIYTPPSNMKNCHFDLRLGYSSMIKKDESIYNYLNNLLSWIMSNKQTVTNLPSKTNDQKTDKFERLNTDFVCWRGLLTKLACIPYENKEDILLAVINFRGTYYMCEYHTESKVEQIKNETPRQKEMCAWGFKFEQYMTADRNLGVPVTNVPVNTNVEFGSVACTRLGNHSLLFGAEVDCEDLGSTDSNKYVELKTCRITESQRQYENFCKYKLIKWWVQSFLIGVRHIICGFRDDRGLVQYLEDFSVSKIPSIVQETLQQPWRPNVCFNFLKAFLDFIKANIADDSRNVYVFRWQPGSPVTVEKRKDQNFNFLPNWYRKWSAWDN</sequence>
<dbReference type="EC" id="3.6.1.-" evidence="2"/>
<dbReference type="GO" id="GO:0034353">
    <property type="term" value="F:mRNA 5'-diphosphatase activity"/>
    <property type="evidence" value="ECO:0007669"/>
    <property type="project" value="TreeGrafter"/>
</dbReference>
<evidence type="ECO:0000256" key="1">
    <source>
        <dbReference type="ARBA" id="ARBA00006562"/>
    </source>
</evidence>
<protein>
    <recommendedName>
        <fullName evidence="2">Decapping nuclease</fullName>
        <ecNumber evidence="2">3.6.1.-</ecNumber>
    </recommendedName>
</protein>
<evidence type="ECO:0000256" key="2">
    <source>
        <dbReference type="RuleBase" id="RU367113"/>
    </source>
</evidence>
<reference evidence="5" key="1">
    <citation type="submission" date="2025-08" db="UniProtKB">
        <authorList>
            <consortium name="RefSeq"/>
        </authorList>
    </citation>
    <scope>IDENTIFICATION</scope>
</reference>
<proteinExistence type="inferred from homology"/>
<keyword evidence="4" id="KW-1185">Reference proteome</keyword>
<dbReference type="InterPro" id="IPR039039">
    <property type="entry name" value="RAI1-like_fam"/>
</dbReference>
<comment type="similarity">
    <text evidence="1 2">Belongs to the DXO/Dom3Z family.</text>
</comment>
<dbReference type="GO" id="GO:0000166">
    <property type="term" value="F:nucleotide binding"/>
    <property type="evidence" value="ECO:0007669"/>
    <property type="project" value="UniProtKB-KW"/>
</dbReference>
<dbReference type="GO" id="GO:0003723">
    <property type="term" value="F:RNA binding"/>
    <property type="evidence" value="ECO:0007669"/>
    <property type="project" value="UniProtKB-KW"/>
</dbReference>
<dbReference type="OMA" id="VVTWRGH"/>
<evidence type="ECO:0000259" key="3">
    <source>
        <dbReference type="Pfam" id="PF08652"/>
    </source>
</evidence>
<dbReference type="GO" id="GO:0000956">
    <property type="term" value="P:nuclear-transcribed mRNA catabolic process"/>
    <property type="evidence" value="ECO:0007669"/>
    <property type="project" value="TreeGrafter"/>
</dbReference>
<comment type="function">
    <text evidence="2">Decapping enzyme for NAD-capped RNAs: specifically hydrolyzes the nicotinamide adenine dinucleotide (NAD) cap from a subset of RNAs by removing the entire NAD moiety from the 5'-end of an NAD-capped RNA.</text>
</comment>
<dbReference type="GO" id="GO:0046872">
    <property type="term" value="F:metal ion binding"/>
    <property type="evidence" value="ECO:0007669"/>
    <property type="project" value="UniProtKB-KW"/>
</dbReference>
<keyword evidence="2" id="KW-0694">RNA-binding</keyword>
<dbReference type="KEGG" id="bgt:106064039"/>
<keyword evidence="2" id="KW-0539">Nucleus</keyword>
<feature type="domain" description="RAI1-like" evidence="3">
    <location>
        <begin position="61"/>
        <end position="402"/>
    </location>
</feature>
<evidence type="ECO:0000313" key="4">
    <source>
        <dbReference type="Proteomes" id="UP001165740"/>
    </source>
</evidence>
<keyword evidence="2" id="KW-0540">Nuclease</keyword>
<dbReference type="GO" id="GO:0005829">
    <property type="term" value="C:cytosol"/>
    <property type="evidence" value="ECO:0007669"/>
    <property type="project" value="TreeGrafter"/>
</dbReference>
<dbReference type="GeneID" id="106064039"/>
<dbReference type="GO" id="GO:0110155">
    <property type="term" value="P:NAD-cap decapping"/>
    <property type="evidence" value="ECO:0007669"/>
    <property type="project" value="TreeGrafter"/>
</dbReference>
<dbReference type="PANTHER" id="PTHR12395:SF9">
    <property type="entry name" value="DECAPPING AND EXORIBONUCLEASE PROTEIN"/>
    <property type="match status" value="1"/>
</dbReference>
<dbReference type="Pfam" id="PF08652">
    <property type="entry name" value="RAI1"/>
    <property type="match status" value="1"/>
</dbReference>
<dbReference type="InterPro" id="IPR013961">
    <property type="entry name" value="RAI1"/>
</dbReference>
<dbReference type="PANTHER" id="PTHR12395">
    <property type="entry name" value="DOM-3 RELATED"/>
    <property type="match status" value="1"/>
</dbReference>
<organism evidence="4 5">
    <name type="scientific">Biomphalaria glabrata</name>
    <name type="common">Bloodfluke planorb</name>
    <name type="synonym">Freshwater snail</name>
    <dbReference type="NCBI Taxonomy" id="6526"/>
    <lineage>
        <taxon>Eukaryota</taxon>
        <taxon>Metazoa</taxon>
        <taxon>Spiralia</taxon>
        <taxon>Lophotrochozoa</taxon>
        <taxon>Mollusca</taxon>
        <taxon>Gastropoda</taxon>
        <taxon>Heterobranchia</taxon>
        <taxon>Euthyneura</taxon>
        <taxon>Panpulmonata</taxon>
        <taxon>Hygrophila</taxon>
        <taxon>Lymnaeoidea</taxon>
        <taxon>Planorbidae</taxon>
        <taxon>Biomphalaria</taxon>
    </lineage>
</organism>
<comment type="subcellular location">
    <subcellularLocation>
        <location evidence="2">Nucleus</location>
    </subcellularLocation>
</comment>
<dbReference type="GO" id="GO:0004518">
    <property type="term" value="F:nuclease activity"/>
    <property type="evidence" value="ECO:0007669"/>
    <property type="project" value="UniProtKB-KW"/>
</dbReference>